<dbReference type="EMBL" id="PKOZ01000009">
    <property type="protein sequence ID" value="PQD94499.1"/>
    <property type="molecule type" value="Genomic_DNA"/>
</dbReference>
<reference evidence="2 3" key="1">
    <citation type="submission" date="2017-12" db="EMBL/GenBank/DDBJ databases">
        <title>Taxonomic description and draft genome of Pradoshia cofamensis Gen. nov., sp. nov., a thermotolerant bacillale isolated from anterior gut of earthworm Eisenia fetida.</title>
        <authorList>
            <person name="Saha T."/>
            <person name="Chakraborty R."/>
        </authorList>
    </citation>
    <scope>NUCLEOTIDE SEQUENCE [LARGE SCALE GENOMIC DNA]</scope>
    <source>
        <strain evidence="2 3">EAG3</strain>
    </source>
</reference>
<sequence length="83" mass="8927">MIFWGILFVGGFIGWFSGLLADEAIPNVRIGNFLAGLIGAWFGNMSLGEFGPVTGGYYILPALIGAVAMCILVSWIMYMTNDS</sequence>
<comment type="caution">
    <text evidence="2">The sequence shown here is derived from an EMBL/GenBank/DDBJ whole genome shotgun (WGS) entry which is preliminary data.</text>
</comment>
<feature type="transmembrane region" description="Helical" evidence="1">
    <location>
        <begin position="57"/>
        <end position="78"/>
    </location>
</feature>
<feature type="transmembrane region" description="Helical" evidence="1">
    <location>
        <begin position="31"/>
        <end position="50"/>
    </location>
</feature>
<accession>A0A2S7MXJ7</accession>
<keyword evidence="3" id="KW-1185">Reference proteome</keyword>
<name>A0A2S7MXJ7_9BACI</name>
<keyword evidence="1" id="KW-0812">Transmembrane</keyword>
<organism evidence="2 3">
    <name type="scientific">Pradoshia eiseniae</name>
    <dbReference type="NCBI Taxonomy" id="2064768"/>
    <lineage>
        <taxon>Bacteria</taxon>
        <taxon>Bacillati</taxon>
        <taxon>Bacillota</taxon>
        <taxon>Bacilli</taxon>
        <taxon>Bacillales</taxon>
        <taxon>Bacillaceae</taxon>
        <taxon>Pradoshia</taxon>
    </lineage>
</organism>
<evidence type="ECO:0000256" key="1">
    <source>
        <dbReference type="SAM" id="Phobius"/>
    </source>
</evidence>
<evidence type="ECO:0000313" key="2">
    <source>
        <dbReference type="EMBL" id="PQD94499.1"/>
    </source>
</evidence>
<dbReference type="Proteomes" id="UP000239663">
    <property type="component" value="Unassembled WGS sequence"/>
</dbReference>
<dbReference type="OrthoDB" id="1632160at2"/>
<dbReference type="RefSeq" id="WP_104850137.1">
    <property type="nucleotide sequence ID" value="NZ_PKOZ01000009.1"/>
</dbReference>
<gene>
    <name evidence="2" type="ORF">CYL18_13900</name>
</gene>
<proteinExistence type="predicted"/>
<dbReference type="AlphaFoldDB" id="A0A2S7MXJ7"/>
<keyword evidence="1" id="KW-1133">Transmembrane helix</keyword>
<evidence type="ECO:0000313" key="3">
    <source>
        <dbReference type="Proteomes" id="UP000239663"/>
    </source>
</evidence>
<protein>
    <submittedName>
        <fullName evidence="2">GlsB/YeaQ/YmgE family stress response membrane protein</fullName>
    </submittedName>
</protein>
<keyword evidence="1" id="KW-0472">Membrane</keyword>